<comment type="caution">
    <text evidence="1">The sequence shown here is derived from an EMBL/GenBank/DDBJ whole genome shotgun (WGS) entry which is preliminary data.</text>
</comment>
<keyword evidence="2" id="KW-1185">Reference proteome</keyword>
<accession>A0A7X5F429</accession>
<gene>
    <name evidence="1" type="ORF">GWI72_14025</name>
</gene>
<evidence type="ECO:0000313" key="1">
    <source>
        <dbReference type="EMBL" id="NBN79391.1"/>
    </source>
</evidence>
<name>A0A7X5F429_9HYPH</name>
<protein>
    <submittedName>
        <fullName evidence="1">DUF2946 domain-containing protein</fullName>
    </submittedName>
</protein>
<dbReference type="Pfam" id="PF11162">
    <property type="entry name" value="DUF2946"/>
    <property type="match status" value="1"/>
</dbReference>
<dbReference type="EMBL" id="JAABLQ010000001">
    <property type="protein sequence ID" value="NBN79391.1"/>
    <property type="molecule type" value="Genomic_DNA"/>
</dbReference>
<dbReference type="AlphaFoldDB" id="A0A7X5F429"/>
<evidence type="ECO:0000313" key="2">
    <source>
        <dbReference type="Proteomes" id="UP000586722"/>
    </source>
</evidence>
<proteinExistence type="predicted"/>
<reference evidence="2" key="1">
    <citation type="submission" date="2020-01" db="EMBL/GenBank/DDBJ databases">
        <authorList>
            <person name="Fang Y."/>
            <person name="Sun R."/>
            <person name="Nie L."/>
            <person name="He J."/>
            <person name="Hao L."/>
            <person name="Wang L."/>
            <person name="Su S."/>
            <person name="Lv E."/>
            <person name="Zhang Z."/>
            <person name="Xie R."/>
            <person name="Liu H."/>
        </authorList>
    </citation>
    <scope>NUCLEOTIDE SEQUENCE [LARGE SCALE GENOMIC DNA]</scope>
    <source>
        <strain evidence="2">XCT-53</strain>
    </source>
</reference>
<dbReference type="InterPro" id="IPR021333">
    <property type="entry name" value="DUF2946"/>
</dbReference>
<dbReference type="Proteomes" id="UP000586722">
    <property type="component" value="Unassembled WGS sequence"/>
</dbReference>
<organism evidence="1 2">
    <name type="scientific">Pannonibacter tanglangensis</name>
    <dbReference type="NCBI Taxonomy" id="2750084"/>
    <lineage>
        <taxon>Bacteria</taxon>
        <taxon>Pseudomonadati</taxon>
        <taxon>Pseudomonadota</taxon>
        <taxon>Alphaproteobacteria</taxon>
        <taxon>Hyphomicrobiales</taxon>
        <taxon>Stappiaceae</taxon>
        <taxon>Pannonibacter</taxon>
    </lineage>
</organism>
<sequence length="126" mass="12529">MLAVLLWSLIPTGFMPAVSTDGGFTIVICSPDSPDGVRTIQVDADGRELPASAPDTDPGSGDGHRSGDHGNPCIFAAVLALGLPASGVLPAPAPDLVAQAASPVSDSGPPSLFLRPVGARAPPVVV</sequence>
<dbReference type="RefSeq" id="WP_161676827.1">
    <property type="nucleotide sequence ID" value="NZ_JAABLP010000003.1"/>
</dbReference>